<name>A0A6J8AZK2_MYTCO</name>
<dbReference type="Gene3D" id="3.60.10.10">
    <property type="entry name" value="Endonuclease/exonuclease/phosphatase"/>
    <property type="match status" value="1"/>
</dbReference>
<dbReference type="InterPro" id="IPR036691">
    <property type="entry name" value="Endo/exonu/phosph_ase_sf"/>
</dbReference>
<dbReference type="EMBL" id="CACVKT020002187">
    <property type="protein sequence ID" value="CAC5376439.1"/>
    <property type="molecule type" value="Genomic_DNA"/>
</dbReference>
<dbReference type="Proteomes" id="UP000507470">
    <property type="component" value="Unassembled WGS sequence"/>
</dbReference>
<reference evidence="1 2" key="1">
    <citation type="submission" date="2020-06" db="EMBL/GenBank/DDBJ databases">
        <authorList>
            <person name="Li R."/>
            <person name="Bekaert M."/>
        </authorList>
    </citation>
    <scope>NUCLEOTIDE SEQUENCE [LARGE SCALE GENOMIC DNA]</scope>
    <source>
        <strain evidence="2">wild</strain>
    </source>
</reference>
<accession>A0A6J8AZK2</accession>
<organism evidence="1 2">
    <name type="scientific">Mytilus coruscus</name>
    <name type="common">Sea mussel</name>
    <dbReference type="NCBI Taxonomy" id="42192"/>
    <lineage>
        <taxon>Eukaryota</taxon>
        <taxon>Metazoa</taxon>
        <taxon>Spiralia</taxon>
        <taxon>Lophotrochozoa</taxon>
        <taxon>Mollusca</taxon>
        <taxon>Bivalvia</taxon>
        <taxon>Autobranchia</taxon>
        <taxon>Pteriomorphia</taxon>
        <taxon>Mytilida</taxon>
        <taxon>Mytiloidea</taxon>
        <taxon>Mytilidae</taxon>
        <taxon>Mytilinae</taxon>
        <taxon>Mytilus</taxon>
    </lineage>
</organism>
<dbReference type="SUPFAM" id="SSF56219">
    <property type="entry name" value="DNase I-like"/>
    <property type="match status" value="1"/>
</dbReference>
<evidence type="ECO:0008006" key="3">
    <source>
        <dbReference type="Google" id="ProtNLM"/>
    </source>
</evidence>
<protein>
    <recommendedName>
        <fullName evidence="3">Endonuclease/exonuclease/phosphatase domain-containing protein</fullName>
    </recommendedName>
</protein>
<dbReference type="AlphaFoldDB" id="A0A6J8AZK2"/>
<evidence type="ECO:0000313" key="1">
    <source>
        <dbReference type="EMBL" id="CAC5376439.1"/>
    </source>
</evidence>
<evidence type="ECO:0000313" key="2">
    <source>
        <dbReference type="Proteomes" id="UP000507470"/>
    </source>
</evidence>
<proteinExistence type="predicted"/>
<sequence>MFEKAEGLLQSQDSILKTPGFEGVYVRHSQKIENVEPHLVTAVKLLNDVNDLFKDLESVLENYSTQGISFICGDTNSRTSTYDDYIKEDNLPDSLADLTSYSADSKLSLRVNPDLKINTWGLKLLSLCKSSGFRIDNGHNSEGYSNSYTYCDANGTSVNDYLITHEQNFELIRRFIVCSFTTLPDHAPLHFEFDSVQETTVNIYLIIYQKTNF</sequence>
<gene>
    <name evidence="1" type="ORF">MCOR_13084</name>
</gene>
<keyword evidence="2" id="KW-1185">Reference proteome</keyword>